<keyword evidence="2" id="KW-0479">Metal-binding</keyword>
<dbReference type="PROSITE" id="PS00028">
    <property type="entry name" value="ZINC_FINGER_C2H2_1"/>
    <property type="match status" value="3"/>
</dbReference>
<dbReference type="GO" id="GO:0005634">
    <property type="term" value="C:nucleus"/>
    <property type="evidence" value="ECO:0007669"/>
    <property type="project" value="UniProtKB-SubCell"/>
</dbReference>
<dbReference type="Gene3D" id="3.30.160.60">
    <property type="entry name" value="Classic Zinc Finger"/>
    <property type="match status" value="3"/>
</dbReference>
<dbReference type="Pfam" id="PF00096">
    <property type="entry name" value="zf-C2H2"/>
    <property type="match status" value="3"/>
</dbReference>
<dbReference type="SMART" id="SM00355">
    <property type="entry name" value="ZnF_C2H2"/>
    <property type="match status" value="3"/>
</dbReference>
<keyword evidence="10" id="KW-1185">Reference proteome</keyword>
<feature type="domain" description="C2H2-type" evidence="9">
    <location>
        <begin position="344"/>
        <end position="369"/>
    </location>
</feature>
<name>A0A914E8R4_9BILA</name>
<proteinExistence type="predicted"/>
<dbReference type="FunFam" id="3.30.160.60:FF:000125">
    <property type="entry name" value="Putative zinc finger protein 143"/>
    <property type="match status" value="1"/>
</dbReference>
<evidence type="ECO:0000256" key="8">
    <source>
        <dbReference type="SAM" id="MobiDB-lite"/>
    </source>
</evidence>
<keyword evidence="3" id="KW-0677">Repeat</keyword>
<protein>
    <submittedName>
        <fullName evidence="11">C2H2-type domain-containing protein</fullName>
    </submittedName>
</protein>
<dbReference type="GO" id="GO:0000978">
    <property type="term" value="F:RNA polymerase II cis-regulatory region sequence-specific DNA binding"/>
    <property type="evidence" value="ECO:0007669"/>
    <property type="project" value="TreeGrafter"/>
</dbReference>
<comment type="subcellular location">
    <subcellularLocation>
        <location evidence="1">Nucleus</location>
    </subcellularLocation>
</comment>
<feature type="compositionally biased region" description="Low complexity" evidence="8">
    <location>
        <begin position="115"/>
        <end position="131"/>
    </location>
</feature>
<evidence type="ECO:0000256" key="2">
    <source>
        <dbReference type="ARBA" id="ARBA00022723"/>
    </source>
</evidence>
<evidence type="ECO:0000256" key="7">
    <source>
        <dbReference type="PROSITE-ProRule" id="PRU00042"/>
    </source>
</evidence>
<feature type="domain" description="C2H2-type" evidence="9">
    <location>
        <begin position="314"/>
        <end position="343"/>
    </location>
</feature>
<dbReference type="GO" id="GO:0000981">
    <property type="term" value="F:DNA-binding transcription factor activity, RNA polymerase II-specific"/>
    <property type="evidence" value="ECO:0007669"/>
    <property type="project" value="TreeGrafter"/>
</dbReference>
<dbReference type="FunFam" id="3.30.160.60:FF:000736">
    <property type="entry name" value="Zinc finger protein 423"/>
    <property type="match status" value="1"/>
</dbReference>
<feature type="region of interest" description="Disordered" evidence="8">
    <location>
        <begin position="107"/>
        <end position="187"/>
    </location>
</feature>
<dbReference type="SUPFAM" id="SSF57667">
    <property type="entry name" value="beta-beta-alpha zinc fingers"/>
    <property type="match status" value="2"/>
</dbReference>
<evidence type="ECO:0000256" key="1">
    <source>
        <dbReference type="ARBA" id="ARBA00004123"/>
    </source>
</evidence>
<dbReference type="InterPro" id="IPR013087">
    <property type="entry name" value="Znf_C2H2_type"/>
</dbReference>
<dbReference type="Proteomes" id="UP000887540">
    <property type="component" value="Unplaced"/>
</dbReference>
<keyword evidence="6" id="KW-0539">Nucleus</keyword>
<sequence>MLTTEHNEIWQDIADLIAPKCLTAFGLGSPSLSFPPLETPMVNLLAVNQGVSVNTAALASSSLNLNSASAFHQNFYTSMHYAALGSAGLTDESLGLLNPMLLPSATQTSPLAGNSSTTTTTLTSTLTPTVLKAPPISLKEPPTPPAKIRRGESLPSDSGTSSSSCSTSGIDSIVDVERLETPPNLRKRSAPDVKVEIKCEYDSAAPTTSGFVYAENCIEEKSKIENLASPVPAKKICIKAEPIEPQPSEPQYQQPSPIINFVPTPVPVEKPKPKRIRKIIKGLHKCPHPGCEKSYSKSSHLKAHVRTHSGEKPFVCDWPDCGWRFARSDELTRHYRKHTGDRPFQCSLCERAFSRSDHLSSHMKRHSHI</sequence>
<dbReference type="InterPro" id="IPR036236">
    <property type="entry name" value="Znf_C2H2_sf"/>
</dbReference>
<dbReference type="FunFam" id="3.30.160.60:FF:000018">
    <property type="entry name" value="Krueppel-like factor 15"/>
    <property type="match status" value="1"/>
</dbReference>
<evidence type="ECO:0000256" key="4">
    <source>
        <dbReference type="ARBA" id="ARBA00022771"/>
    </source>
</evidence>
<evidence type="ECO:0000256" key="6">
    <source>
        <dbReference type="ARBA" id="ARBA00023242"/>
    </source>
</evidence>
<evidence type="ECO:0000256" key="5">
    <source>
        <dbReference type="ARBA" id="ARBA00022833"/>
    </source>
</evidence>
<accession>A0A914E8R4</accession>
<evidence type="ECO:0000256" key="3">
    <source>
        <dbReference type="ARBA" id="ARBA00022737"/>
    </source>
</evidence>
<keyword evidence="4 7" id="KW-0863">Zinc-finger</keyword>
<feature type="domain" description="C2H2-type" evidence="9">
    <location>
        <begin position="284"/>
        <end position="313"/>
    </location>
</feature>
<dbReference type="PANTHER" id="PTHR23235:SF158">
    <property type="entry name" value="C2H2-TYPE DOMAIN-CONTAINING PROTEIN"/>
    <property type="match status" value="1"/>
</dbReference>
<dbReference type="PANTHER" id="PTHR23235">
    <property type="entry name" value="KRUEPPEL-LIKE TRANSCRIPTION FACTOR"/>
    <property type="match status" value="1"/>
</dbReference>
<evidence type="ECO:0000259" key="9">
    <source>
        <dbReference type="PROSITE" id="PS50157"/>
    </source>
</evidence>
<dbReference type="PROSITE" id="PS50157">
    <property type="entry name" value="ZINC_FINGER_C2H2_2"/>
    <property type="match status" value="3"/>
</dbReference>
<feature type="compositionally biased region" description="Low complexity" evidence="8">
    <location>
        <begin position="156"/>
        <end position="173"/>
    </location>
</feature>
<evidence type="ECO:0000313" key="10">
    <source>
        <dbReference type="Proteomes" id="UP000887540"/>
    </source>
</evidence>
<dbReference type="GO" id="GO:0008270">
    <property type="term" value="F:zinc ion binding"/>
    <property type="evidence" value="ECO:0007669"/>
    <property type="project" value="UniProtKB-KW"/>
</dbReference>
<keyword evidence="5" id="KW-0862">Zinc</keyword>
<dbReference type="AlphaFoldDB" id="A0A914E8R4"/>
<organism evidence="10 11">
    <name type="scientific">Acrobeloides nanus</name>
    <dbReference type="NCBI Taxonomy" id="290746"/>
    <lineage>
        <taxon>Eukaryota</taxon>
        <taxon>Metazoa</taxon>
        <taxon>Ecdysozoa</taxon>
        <taxon>Nematoda</taxon>
        <taxon>Chromadorea</taxon>
        <taxon>Rhabditida</taxon>
        <taxon>Tylenchina</taxon>
        <taxon>Cephalobomorpha</taxon>
        <taxon>Cephaloboidea</taxon>
        <taxon>Cephalobidae</taxon>
        <taxon>Acrobeloides</taxon>
    </lineage>
</organism>
<reference evidence="11" key="1">
    <citation type="submission" date="2022-11" db="UniProtKB">
        <authorList>
            <consortium name="WormBaseParasite"/>
        </authorList>
    </citation>
    <scope>IDENTIFICATION</scope>
</reference>
<dbReference type="WBParaSite" id="ACRNAN_scaffold6117.g14841.t1">
    <property type="protein sequence ID" value="ACRNAN_scaffold6117.g14841.t1"/>
    <property type="gene ID" value="ACRNAN_scaffold6117.g14841"/>
</dbReference>
<evidence type="ECO:0000313" key="11">
    <source>
        <dbReference type="WBParaSite" id="ACRNAN_scaffold6117.g14841.t1"/>
    </source>
</evidence>